<feature type="transmembrane region" description="Helical" evidence="1">
    <location>
        <begin position="7"/>
        <end position="28"/>
    </location>
</feature>
<keyword evidence="2" id="KW-1185">Reference proteome</keyword>
<dbReference type="PANTHER" id="PTHR37714:SF1">
    <property type="entry name" value="PROTEIN, PUTATIVE-RELATED"/>
    <property type="match status" value="1"/>
</dbReference>
<name>A0A1S2Y5W1_CICAR</name>
<protein>
    <submittedName>
        <fullName evidence="3">Uncharacterized protein LOC101498178 isoform X2</fullName>
    </submittedName>
</protein>
<sequence>MGVCDIVASNLTIIYVAVTAFVKAYGILNGRNYSGVFVVTVSTSLVALILFATLMMDLCRKFNNKLLIVGEHHPRTSHREMSCKGGICWHGVAERLPASQVKGAI</sequence>
<dbReference type="PANTHER" id="PTHR37714">
    <property type="entry name" value="PROTEIN, PUTATIVE-RELATED"/>
    <property type="match status" value="1"/>
</dbReference>
<evidence type="ECO:0000313" key="2">
    <source>
        <dbReference type="Proteomes" id="UP000087171"/>
    </source>
</evidence>
<proteinExistence type="predicted"/>
<keyword evidence="1" id="KW-1133">Transmembrane helix</keyword>
<keyword evidence="1" id="KW-0812">Transmembrane</keyword>
<dbReference type="AlphaFoldDB" id="A0A1S2Y5W1"/>
<feature type="transmembrane region" description="Helical" evidence="1">
    <location>
        <begin position="34"/>
        <end position="56"/>
    </location>
</feature>
<reference evidence="3" key="2">
    <citation type="submission" date="2025-08" db="UniProtKB">
        <authorList>
            <consortium name="RefSeq"/>
        </authorList>
    </citation>
    <scope>IDENTIFICATION</scope>
    <source>
        <tissue evidence="3">Etiolated seedlings</tissue>
    </source>
</reference>
<dbReference type="RefSeq" id="XP_004499285.1">
    <property type="nucleotide sequence ID" value="XM_004499228.3"/>
</dbReference>
<gene>
    <name evidence="3" type="primary">LOC101498178</name>
</gene>
<keyword evidence="1" id="KW-0472">Membrane</keyword>
<accession>A0A1S2Y5W1</accession>
<evidence type="ECO:0000256" key="1">
    <source>
        <dbReference type="SAM" id="Phobius"/>
    </source>
</evidence>
<evidence type="ECO:0000313" key="3">
    <source>
        <dbReference type="RefSeq" id="XP_004499285.1"/>
    </source>
</evidence>
<dbReference type="OrthoDB" id="1723061at2759"/>
<organism evidence="2 3">
    <name type="scientific">Cicer arietinum</name>
    <name type="common">Chickpea</name>
    <name type="synonym">Garbanzo</name>
    <dbReference type="NCBI Taxonomy" id="3827"/>
    <lineage>
        <taxon>Eukaryota</taxon>
        <taxon>Viridiplantae</taxon>
        <taxon>Streptophyta</taxon>
        <taxon>Embryophyta</taxon>
        <taxon>Tracheophyta</taxon>
        <taxon>Spermatophyta</taxon>
        <taxon>Magnoliopsida</taxon>
        <taxon>eudicotyledons</taxon>
        <taxon>Gunneridae</taxon>
        <taxon>Pentapetalae</taxon>
        <taxon>rosids</taxon>
        <taxon>fabids</taxon>
        <taxon>Fabales</taxon>
        <taxon>Fabaceae</taxon>
        <taxon>Papilionoideae</taxon>
        <taxon>50 kb inversion clade</taxon>
        <taxon>NPAAA clade</taxon>
        <taxon>Hologalegina</taxon>
        <taxon>IRL clade</taxon>
        <taxon>Cicereae</taxon>
        <taxon>Cicer</taxon>
    </lineage>
</organism>
<dbReference type="Proteomes" id="UP000087171">
    <property type="component" value="Chromosome Ca4"/>
</dbReference>
<reference evidence="2" key="1">
    <citation type="journal article" date="2013" name="Nat. Biotechnol.">
        <title>Draft genome sequence of chickpea (Cicer arietinum) provides a resource for trait improvement.</title>
        <authorList>
            <person name="Varshney R.K."/>
            <person name="Song C."/>
            <person name="Saxena R.K."/>
            <person name="Azam S."/>
            <person name="Yu S."/>
            <person name="Sharpe A.G."/>
            <person name="Cannon S."/>
            <person name="Baek J."/>
            <person name="Rosen B.D."/>
            <person name="Tar'an B."/>
            <person name="Millan T."/>
            <person name="Zhang X."/>
            <person name="Ramsay L.D."/>
            <person name="Iwata A."/>
            <person name="Wang Y."/>
            <person name="Nelson W."/>
            <person name="Farmer A.D."/>
            <person name="Gaur P.M."/>
            <person name="Soderlund C."/>
            <person name="Penmetsa R.V."/>
            <person name="Xu C."/>
            <person name="Bharti A.K."/>
            <person name="He W."/>
            <person name="Winter P."/>
            <person name="Zhao S."/>
            <person name="Hane J.K."/>
            <person name="Carrasquilla-Garcia N."/>
            <person name="Condie J.A."/>
            <person name="Upadhyaya H.D."/>
            <person name="Luo M.C."/>
            <person name="Thudi M."/>
            <person name="Gowda C.L."/>
            <person name="Singh N.P."/>
            <person name="Lichtenzveig J."/>
            <person name="Gali K.K."/>
            <person name="Rubio J."/>
            <person name="Nadarajan N."/>
            <person name="Dolezel J."/>
            <person name="Bansal K.C."/>
            <person name="Xu X."/>
            <person name="Edwards D."/>
            <person name="Zhang G."/>
            <person name="Kahl G."/>
            <person name="Gil J."/>
            <person name="Singh K.B."/>
            <person name="Datta S.K."/>
            <person name="Jackson S.A."/>
            <person name="Wang J."/>
            <person name="Cook D.R."/>
        </authorList>
    </citation>
    <scope>NUCLEOTIDE SEQUENCE [LARGE SCALE GENOMIC DNA]</scope>
    <source>
        <strain evidence="2">cv. CDC Frontier</strain>
    </source>
</reference>